<accession>A0A0D6B1S2</accession>
<evidence type="ECO:0000313" key="3">
    <source>
        <dbReference type="Proteomes" id="UP000064912"/>
    </source>
</evidence>
<dbReference type="PATRIC" id="fig|35806.4.peg.1858"/>
<organism evidence="2 3">
    <name type="scientific">Rhodovulum sulfidophilum</name>
    <name type="common">Rhodobacter sulfidophilus</name>
    <dbReference type="NCBI Taxonomy" id="35806"/>
    <lineage>
        <taxon>Bacteria</taxon>
        <taxon>Pseudomonadati</taxon>
        <taxon>Pseudomonadota</taxon>
        <taxon>Alphaproteobacteria</taxon>
        <taxon>Rhodobacterales</taxon>
        <taxon>Paracoccaceae</taxon>
        <taxon>Rhodovulum</taxon>
    </lineage>
</organism>
<name>A0A0D6B1S2_RHOSU</name>
<dbReference type="KEGG" id="rsu:NHU_01801"/>
<protein>
    <submittedName>
        <fullName evidence="2">Gluconate:H+ symporter GntP family transporter</fullName>
    </submittedName>
</protein>
<gene>
    <name evidence="2" type="ORF">NHU_01801</name>
</gene>
<dbReference type="AlphaFoldDB" id="A0A0D6B1S2"/>
<feature type="region of interest" description="Disordered" evidence="1">
    <location>
        <begin position="78"/>
        <end position="105"/>
    </location>
</feature>
<evidence type="ECO:0000256" key="1">
    <source>
        <dbReference type="SAM" id="MobiDB-lite"/>
    </source>
</evidence>
<dbReference type="EMBL" id="AP014800">
    <property type="protein sequence ID" value="BAQ68956.1"/>
    <property type="molecule type" value="Genomic_DNA"/>
</dbReference>
<proteinExistence type="predicted"/>
<evidence type="ECO:0000313" key="2">
    <source>
        <dbReference type="EMBL" id="BAQ68956.1"/>
    </source>
</evidence>
<sequence>MAGHTLDRGGTVAAALGEAVVTRDRMIARAGKDGAPPHPGPPDHMVAQIALPGGMTGRRSNIAVLHSMAEGIDGERPIACRPRGLRPVKGRDLFGSSPASEGRPAAGRLSFCNGMNGLKLWSNLGPCSLTRMDPSF</sequence>
<reference evidence="2 3" key="1">
    <citation type="submission" date="2015-02" db="EMBL/GenBank/DDBJ databases">
        <title>Genome sequene of Rhodovulum sulfidophilum DSM 2351.</title>
        <authorList>
            <person name="Nagao N."/>
        </authorList>
    </citation>
    <scope>NUCLEOTIDE SEQUENCE [LARGE SCALE GENOMIC DNA]</scope>
    <source>
        <strain evidence="2 3">DSM 2351</strain>
    </source>
</reference>
<dbReference type="Proteomes" id="UP000064912">
    <property type="component" value="Chromosome"/>
</dbReference>